<dbReference type="Gene3D" id="2.40.320.10">
    <property type="entry name" value="Hypothetical Protein Pfu-838710-001"/>
    <property type="match status" value="1"/>
</dbReference>
<dbReference type="InterPro" id="IPR038186">
    <property type="entry name" value="CHAD_dom_sf"/>
</dbReference>
<proteinExistence type="predicted"/>
<organism evidence="3 4">
    <name type="scientific">Streptomyces smaragdinus</name>
    <dbReference type="NCBI Taxonomy" id="2585196"/>
    <lineage>
        <taxon>Bacteria</taxon>
        <taxon>Bacillati</taxon>
        <taxon>Actinomycetota</taxon>
        <taxon>Actinomycetes</taxon>
        <taxon>Kitasatosporales</taxon>
        <taxon>Streptomycetaceae</taxon>
        <taxon>Streptomyces</taxon>
    </lineage>
</organism>
<dbReference type="Pfam" id="PF05235">
    <property type="entry name" value="CHAD"/>
    <property type="match status" value="1"/>
</dbReference>
<gene>
    <name evidence="3" type="ORF">SRB5_57980</name>
</gene>
<dbReference type="EMBL" id="WEGJ01000036">
    <property type="protein sequence ID" value="MQY15612.1"/>
    <property type="molecule type" value="Genomic_DNA"/>
</dbReference>
<evidence type="ECO:0008006" key="5">
    <source>
        <dbReference type="Google" id="ProtNLM"/>
    </source>
</evidence>
<evidence type="ECO:0000313" key="3">
    <source>
        <dbReference type="EMBL" id="MQY15612.1"/>
    </source>
</evidence>
<evidence type="ECO:0000313" key="4">
    <source>
        <dbReference type="Proteomes" id="UP000466345"/>
    </source>
</evidence>
<name>A0A7K0CRJ6_9ACTN</name>
<dbReference type="InterPro" id="IPR023577">
    <property type="entry name" value="CYTH_domain"/>
</dbReference>
<dbReference type="InterPro" id="IPR007899">
    <property type="entry name" value="CHAD_dom"/>
</dbReference>
<dbReference type="PANTHER" id="PTHR39339">
    <property type="entry name" value="SLR1444 PROTEIN"/>
    <property type="match status" value="1"/>
</dbReference>
<dbReference type="SMART" id="SM01118">
    <property type="entry name" value="CYTH"/>
    <property type="match status" value="1"/>
</dbReference>
<dbReference type="PANTHER" id="PTHR39339:SF1">
    <property type="entry name" value="CHAD DOMAIN-CONTAINING PROTEIN"/>
    <property type="match status" value="1"/>
</dbReference>
<feature type="domain" description="CHAD" evidence="2">
    <location>
        <begin position="213"/>
        <end position="498"/>
    </location>
</feature>
<dbReference type="PROSITE" id="PS51707">
    <property type="entry name" value="CYTH"/>
    <property type="match status" value="1"/>
</dbReference>
<dbReference type="PROSITE" id="PS51708">
    <property type="entry name" value="CHAD"/>
    <property type="match status" value="1"/>
</dbReference>
<sequence length="503" mass="54335">MADTVREIERKYEAADGQKLPDLTKVSGVRTVVAEDPVVLDATYYDTDDRRLAAAGITLRRRTGGSDAGWHLKLPVAPGVRDEIQVPLADELPRRLTALVRSRTRDLPLVPQVRIVSDRAVRRLLAADGTPLAEVSVDHVTAHRLTAGAPTATWTEVEAELAPDQDETVLAAVGKKLRKAGLKPARSASKLARALTETGAAPPAELPRATGEDGTAAAVVLAYLTAQADALVRLDAAVRRDLPDSVHQMRVATRRTRSAFTSYRKVLDRTVTDPIGAELKWLAAELGVDRDREVLTERIRAGVEDLPRHLVTGPVRGRIRTWSTARRQGSRRHITAVLDSRRYLDLLAALDALLAAPPLRKAAAQPAADVLTAAIGKDFARVAALIDTALAEPAGGERSEAMHEARKRAKRARYAAELARPVLGKDAKSFVKDMTGLQELLGDHQDSVVARDALRDIAAQAAAAGESAFTYGVLYGREEARAADRERELPALWAEVSSPAVID</sequence>
<dbReference type="Gene3D" id="1.40.20.10">
    <property type="entry name" value="CHAD domain"/>
    <property type="match status" value="1"/>
</dbReference>
<dbReference type="Proteomes" id="UP000466345">
    <property type="component" value="Unassembled WGS sequence"/>
</dbReference>
<dbReference type="InterPro" id="IPR033469">
    <property type="entry name" value="CYTH-like_dom_sf"/>
</dbReference>
<dbReference type="CDD" id="cd07374">
    <property type="entry name" value="CYTH-like_Pase"/>
    <property type="match status" value="1"/>
</dbReference>
<feature type="domain" description="CYTH" evidence="1">
    <location>
        <begin position="5"/>
        <end position="201"/>
    </location>
</feature>
<dbReference type="AlphaFoldDB" id="A0A7K0CRJ6"/>
<reference evidence="3 4" key="1">
    <citation type="submission" date="2019-10" db="EMBL/GenBank/DDBJ databases">
        <title>Streptomyces smaragdinus sp. nov. and Streptomyces fabii sp. nov., isolated from the gut of fungus growing-termite Macrotermes natalensis.</title>
        <authorList>
            <person name="Schwitalla J."/>
            <person name="Benndorf R."/>
            <person name="Martin K."/>
            <person name="De Beer W."/>
            <person name="Kaster A.-K."/>
            <person name="Vollmers J."/>
            <person name="Poulsen M."/>
            <person name="Beemelmanns C."/>
        </authorList>
    </citation>
    <scope>NUCLEOTIDE SEQUENCE [LARGE SCALE GENOMIC DNA]</scope>
    <source>
        <strain evidence="3 4">RB5</strain>
    </source>
</reference>
<dbReference type="OrthoDB" id="9777271at2"/>
<dbReference type="Pfam" id="PF01928">
    <property type="entry name" value="CYTH"/>
    <property type="match status" value="1"/>
</dbReference>
<dbReference type="RefSeq" id="WP_153456422.1">
    <property type="nucleotide sequence ID" value="NZ_WEGJ01000036.1"/>
</dbReference>
<evidence type="ECO:0000259" key="2">
    <source>
        <dbReference type="PROSITE" id="PS51708"/>
    </source>
</evidence>
<keyword evidence="4" id="KW-1185">Reference proteome</keyword>
<evidence type="ECO:0000259" key="1">
    <source>
        <dbReference type="PROSITE" id="PS51707"/>
    </source>
</evidence>
<accession>A0A7K0CRJ6</accession>
<dbReference type="SUPFAM" id="SSF55154">
    <property type="entry name" value="CYTH-like phosphatases"/>
    <property type="match status" value="1"/>
</dbReference>
<dbReference type="SMART" id="SM00880">
    <property type="entry name" value="CHAD"/>
    <property type="match status" value="1"/>
</dbReference>
<protein>
    <recommendedName>
        <fullName evidence="5">CHAD domain-containing protein</fullName>
    </recommendedName>
</protein>
<comment type="caution">
    <text evidence="3">The sequence shown here is derived from an EMBL/GenBank/DDBJ whole genome shotgun (WGS) entry which is preliminary data.</text>
</comment>